<reference evidence="1 2" key="1">
    <citation type="submission" date="2017-05" db="EMBL/GenBank/DDBJ databases">
        <authorList>
            <person name="Varghese N."/>
            <person name="Submissions S."/>
        </authorList>
    </citation>
    <scope>NUCLEOTIDE SEQUENCE [LARGE SCALE GENOMIC DNA]</scope>
    <source>
        <strain evidence="1 2">DSM 26001</strain>
    </source>
</reference>
<organism evidence="1 2">
    <name type="scientific">Noviherbaspirillum suwonense</name>
    <dbReference type="NCBI Taxonomy" id="1224511"/>
    <lineage>
        <taxon>Bacteria</taxon>
        <taxon>Pseudomonadati</taxon>
        <taxon>Pseudomonadota</taxon>
        <taxon>Betaproteobacteria</taxon>
        <taxon>Burkholderiales</taxon>
        <taxon>Oxalobacteraceae</taxon>
        <taxon>Noviherbaspirillum</taxon>
    </lineage>
</organism>
<name>A0ABY1QSA7_9BURK</name>
<keyword evidence="2" id="KW-1185">Reference proteome</keyword>
<evidence type="ECO:0000313" key="2">
    <source>
        <dbReference type="Proteomes" id="UP001158049"/>
    </source>
</evidence>
<proteinExistence type="predicted"/>
<accession>A0ABY1QSA7</accession>
<sequence>MFRKFILKSAEEQTLLDEDISRRSIGFRTRFSRNLPPRPLISDITDKSLDPELAAPISSLAHASAKDLMAKTELRLERDLIKIQEACIRELEICQALRERLTTIGRGNCTNRESRLVREMLAADKSPPKATRTTVDTLPTETLFSVYQKIIVRDGLTHVNRPYNPVFWQNEARLKKFLTEDEKHLISSGFRIHYLPHRMISQELVASFVLLLTYTGWNGHTLQAMGVNDVVVKGEWVTLKGYKGKTDAFVSDAHLENKQPGLMMALNVIRWNRMQLIKLGFLPKTCSYLWCTWTTSYGPIKFQYVGFQDGLKKFQTTYSLPNFSLDQVRPQFLAHASLKMKNPEYVRQLASHKLLTTTGHYLDQIILRNMNSAINLEFQRRLENTVLFRLAEEDEMFKSRVRMKHVDLRLLTPLGDGASCKNLEAPPDESFLVGNLCDGKRCHIGDGCENRKVIIDIENLTALIRKRRYYRMNWRRLEQSNITAFEKFHVPAILFNLGLYDYIKTGSFRHFLERIERAIENETE</sequence>
<dbReference type="Proteomes" id="UP001158049">
    <property type="component" value="Unassembled WGS sequence"/>
</dbReference>
<comment type="caution">
    <text evidence="1">The sequence shown here is derived from an EMBL/GenBank/DDBJ whole genome shotgun (WGS) entry which is preliminary data.</text>
</comment>
<dbReference type="InterPro" id="IPR011010">
    <property type="entry name" value="DNA_brk_join_enz"/>
</dbReference>
<gene>
    <name evidence="1" type="ORF">SAMN06295970_1274</name>
</gene>
<evidence type="ECO:0000313" key="1">
    <source>
        <dbReference type="EMBL" id="SMP77698.1"/>
    </source>
</evidence>
<dbReference type="EMBL" id="FXUL01000027">
    <property type="protein sequence ID" value="SMP77698.1"/>
    <property type="molecule type" value="Genomic_DNA"/>
</dbReference>
<dbReference type="SUPFAM" id="SSF56349">
    <property type="entry name" value="DNA breaking-rejoining enzymes"/>
    <property type="match status" value="1"/>
</dbReference>
<evidence type="ECO:0008006" key="3">
    <source>
        <dbReference type="Google" id="ProtNLM"/>
    </source>
</evidence>
<protein>
    <recommendedName>
        <fullName evidence="3">Tyr recombinase domain-containing protein</fullName>
    </recommendedName>
</protein>